<keyword evidence="2" id="KW-1185">Reference proteome</keyword>
<evidence type="ECO:0000313" key="1">
    <source>
        <dbReference type="EMBL" id="KAK2163572.1"/>
    </source>
</evidence>
<comment type="caution">
    <text evidence="1">The sequence shown here is derived from an EMBL/GenBank/DDBJ whole genome shotgun (WGS) entry which is preliminary data.</text>
</comment>
<reference evidence="1" key="1">
    <citation type="journal article" date="2023" name="Mol. Biol. Evol.">
        <title>Third-Generation Sequencing Reveals the Adaptive Role of the Epigenome in Three Deep-Sea Polychaetes.</title>
        <authorList>
            <person name="Perez M."/>
            <person name="Aroh O."/>
            <person name="Sun Y."/>
            <person name="Lan Y."/>
            <person name="Juniper S.K."/>
            <person name="Young C.R."/>
            <person name="Angers B."/>
            <person name="Qian P.Y."/>
        </authorList>
    </citation>
    <scope>NUCLEOTIDE SEQUENCE</scope>
    <source>
        <strain evidence="1">P08H-3</strain>
    </source>
</reference>
<gene>
    <name evidence="1" type="ORF">LSH36_77g04007</name>
</gene>
<name>A0AAD9K2B0_9ANNE</name>
<dbReference type="SUPFAM" id="SSF52799">
    <property type="entry name" value="(Phosphotyrosine protein) phosphatases II"/>
    <property type="match status" value="1"/>
</dbReference>
<dbReference type="Gene3D" id="3.90.190.10">
    <property type="entry name" value="Protein tyrosine phosphatase superfamily"/>
    <property type="match status" value="1"/>
</dbReference>
<sequence>MTSVCSPPKVKTWWSKRILSDSYHCAGRLNDRQVKFAAEGGFSTIASVFRYPEEEYERPETAALPTTEQTIEILSPFDDINFAVILGTGENWKTEAAVVKVTELCRSRPKPILLYCDNSFVSAFLLLAYYAYVTSHQDNGEDEPEVSDRELFRLGARFGYDYGADPSLVELVSKLTGNAPLSRTSAPDTAISNWYELYWPIKPVYKNWFNCGQFQSSHVPLLARMGFKTVINTRMGKPGPEEDRKPEDVSLLNISGNVDDKNDLTNFLAKRISTSRPESYIAERARINFEFINPLEFGDVDGYNAETERRHVTKFLFSARYWHIPTGMNDGCTSSVWKRFQELMKNHSDSGSQLVHCRTGFRE</sequence>
<protein>
    <submittedName>
        <fullName evidence="1">Uncharacterized protein</fullName>
    </submittedName>
</protein>
<dbReference type="Proteomes" id="UP001208570">
    <property type="component" value="Unassembled WGS sequence"/>
</dbReference>
<dbReference type="AlphaFoldDB" id="A0AAD9K2B0"/>
<proteinExistence type="predicted"/>
<dbReference type="EMBL" id="JAODUP010000077">
    <property type="protein sequence ID" value="KAK2163572.1"/>
    <property type="molecule type" value="Genomic_DNA"/>
</dbReference>
<organism evidence="1 2">
    <name type="scientific">Paralvinella palmiformis</name>
    <dbReference type="NCBI Taxonomy" id="53620"/>
    <lineage>
        <taxon>Eukaryota</taxon>
        <taxon>Metazoa</taxon>
        <taxon>Spiralia</taxon>
        <taxon>Lophotrochozoa</taxon>
        <taxon>Annelida</taxon>
        <taxon>Polychaeta</taxon>
        <taxon>Sedentaria</taxon>
        <taxon>Canalipalpata</taxon>
        <taxon>Terebellida</taxon>
        <taxon>Terebelliformia</taxon>
        <taxon>Alvinellidae</taxon>
        <taxon>Paralvinella</taxon>
    </lineage>
</organism>
<evidence type="ECO:0000313" key="2">
    <source>
        <dbReference type="Proteomes" id="UP001208570"/>
    </source>
</evidence>
<dbReference type="InterPro" id="IPR029021">
    <property type="entry name" value="Prot-tyrosine_phosphatase-like"/>
</dbReference>
<accession>A0AAD9K2B0</accession>